<evidence type="ECO:0000256" key="3">
    <source>
        <dbReference type="ARBA" id="ARBA00023163"/>
    </source>
</evidence>
<gene>
    <name evidence="6" type="ORF">ACFSXZ_31745</name>
</gene>
<dbReference type="PROSITE" id="PS00519">
    <property type="entry name" value="HTH_ASNC_1"/>
    <property type="match status" value="1"/>
</dbReference>
<dbReference type="SMART" id="SM00344">
    <property type="entry name" value="HTH_ASNC"/>
    <property type="match status" value="1"/>
</dbReference>
<dbReference type="EMBL" id="JBHUKR010000021">
    <property type="protein sequence ID" value="MFD2420913.1"/>
    <property type="molecule type" value="Genomic_DNA"/>
</dbReference>
<feature type="domain" description="HTH asnC-type" evidence="5">
    <location>
        <begin position="13"/>
        <end position="52"/>
    </location>
</feature>
<dbReference type="PANTHER" id="PTHR30154">
    <property type="entry name" value="LEUCINE-RESPONSIVE REGULATORY PROTEIN"/>
    <property type="match status" value="1"/>
</dbReference>
<feature type="domain" description="Transcription regulator AsnC/Lrp ligand binding" evidence="4">
    <location>
        <begin position="78"/>
        <end position="144"/>
    </location>
</feature>
<dbReference type="PRINTS" id="PR00033">
    <property type="entry name" value="HTHASNC"/>
</dbReference>
<keyword evidence="7" id="KW-1185">Reference proteome</keyword>
<dbReference type="Gene3D" id="3.30.70.920">
    <property type="match status" value="1"/>
</dbReference>
<keyword evidence="1" id="KW-0805">Transcription regulation</keyword>
<dbReference type="InterPro" id="IPR000485">
    <property type="entry name" value="AsnC-type_HTH_dom"/>
</dbReference>
<evidence type="ECO:0000313" key="6">
    <source>
        <dbReference type="EMBL" id="MFD2420913.1"/>
    </source>
</evidence>
<dbReference type="InterPro" id="IPR011008">
    <property type="entry name" value="Dimeric_a/b-barrel"/>
</dbReference>
<evidence type="ECO:0000259" key="4">
    <source>
        <dbReference type="Pfam" id="PF01037"/>
    </source>
</evidence>
<evidence type="ECO:0000259" key="5">
    <source>
        <dbReference type="Pfam" id="PF13404"/>
    </source>
</evidence>
<protein>
    <submittedName>
        <fullName evidence="6">Lrp/AsnC family transcriptional regulator</fullName>
    </submittedName>
</protein>
<evidence type="ECO:0000256" key="1">
    <source>
        <dbReference type="ARBA" id="ARBA00023015"/>
    </source>
</evidence>
<proteinExistence type="predicted"/>
<dbReference type="Gene3D" id="1.10.10.10">
    <property type="entry name" value="Winged helix-like DNA-binding domain superfamily/Winged helix DNA-binding domain"/>
    <property type="match status" value="2"/>
</dbReference>
<accession>A0ABW5G1N1</accession>
<evidence type="ECO:0000256" key="2">
    <source>
        <dbReference type="ARBA" id="ARBA00023125"/>
    </source>
</evidence>
<dbReference type="SUPFAM" id="SSF54909">
    <property type="entry name" value="Dimeric alpha+beta barrel"/>
    <property type="match status" value="1"/>
</dbReference>
<evidence type="ECO:0000313" key="7">
    <source>
        <dbReference type="Proteomes" id="UP001597417"/>
    </source>
</evidence>
<dbReference type="Pfam" id="PF13404">
    <property type="entry name" value="HTH_AsnC-type"/>
    <property type="match status" value="2"/>
</dbReference>
<feature type="domain" description="HTH asnC-type" evidence="5">
    <location>
        <begin position="185"/>
        <end position="220"/>
    </location>
</feature>
<reference evidence="7" key="1">
    <citation type="journal article" date="2019" name="Int. J. Syst. Evol. Microbiol.">
        <title>The Global Catalogue of Microorganisms (GCM) 10K type strain sequencing project: providing services to taxonomists for standard genome sequencing and annotation.</title>
        <authorList>
            <consortium name="The Broad Institute Genomics Platform"/>
            <consortium name="The Broad Institute Genome Sequencing Center for Infectious Disease"/>
            <person name="Wu L."/>
            <person name="Ma J."/>
        </authorList>
    </citation>
    <scope>NUCLEOTIDE SEQUENCE [LARGE SCALE GENOMIC DNA]</scope>
    <source>
        <strain evidence="7">CGMCC 4.7645</strain>
    </source>
</reference>
<dbReference type="PANTHER" id="PTHR30154:SF34">
    <property type="entry name" value="TRANSCRIPTIONAL REGULATOR AZLB"/>
    <property type="match status" value="1"/>
</dbReference>
<comment type="caution">
    <text evidence="6">The sequence shown here is derived from an EMBL/GenBank/DDBJ whole genome shotgun (WGS) entry which is preliminary data.</text>
</comment>
<sequence>MGGPYVKENDIPDELDLALLNALQIAPRASWRLLAGVLGISPITAARRWEQLKAAGLAWVTVCGSLRLLEKTSLAVVAITADAGSIQHAADTLLADPYTVNIAHTVGNCDLLLFVWTPDLATFARYVVERLNRLPGVRTVGVSLASEVYSDGSRWGLQALDPEQAHSLRKAAPYQEKPAIFRMEDRKLVVALSHNGRASYEELGKRVGTSAATARRRLRRVLGDGAYVVRCEMSREISGFPVEVTLWLATPPDAAHAVGRRLARLPQTRLCATVVDNSNLVVVLWLRSTGEVQALESQIVRLAPEVHIARRALTLRHLKLVNRVLDDGRAGRVVPADVWPSGSTFT</sequence>
<dbReference type="InterPro" id="IPR019887">
    <property type="entry name" value="Tscrpt_reg_AsnC/Lrp_C"/>
</dbReference>
<dbReference type="InterPro" id="IPR019885">
    <property type="entry name" value="Tscrpt_reg_HTH_AsnC-type_CS"/>
</dbReference>
<dbReference type="RefSeq" id="WP_378269215.1">
    <property type="nucleotide sequence ID" value="NZ_JBHUKR010000021.1"/>
</dbReference>
<dbReference type="Proteomes" id="UP001597417">
    <property type="component" value="Unassembled WGS sequence"/>
</dbReference>
<name>A0ABW5G1N1_9PSEU</name>
<dbReference type="InterPro" id="IPR019888">
    <property type="entry name" value="Tscrpt_reg_AsnC-like"/>
</dbReference>
<dbReference type="InterPro" id="IPR036388">
    <property type="entry name" value="WH-like_DNA-bd_sf"/>
</dbReference>
<keyword evidence="3" id="KW-0804">Transcription</keyword>
<dbReference type="Pfam" id="PF01037">
    <property type="entry name" value="AsnC_trans_reg"/>
    <property type="match status" value="1"/>
</dbReference>
<keyword evidence="2" id="KW-0238">DNA-binding</keyword>
<organism evidence="6 7">
    <name type="scientific">Amycolatopsis pigmentata</name>
    <dbReference type="NCBI Taxonomy" id="450801"/>
    <lineage>
        <taxon>Bacteria</taxon>
        <taxon>Bacillati</taxon>
        <taxon>Actinomycetota</taxon>
        <taxon>Actinomycetes</taxon>
        <taxon>Pseudonocardiales</taxon>
        <taxon>Pseudonocardiaceae</taxon>
        <taxon>Amycolatopsis</taxon>
    </lineage>
</organism>